<dbReference type="EMBL" id="QENQ01000001">
    <property type="protein sequence ID" value="PVX28562.1"/>
    <property type="molecule type" value="Genomic_DNA"/>
</dbReference>
<evidence type="ECO:0000313" key="2">
    <source>
        <dbReference type="EMBL" id="PVX28562.1"/>
    </source>
</evidence>
<evidence type="ECO:0000313" key="3">
    <source>
        <dbReference type="Proteomes" id="UP000245890"/>
    </source>
</evidence>
<dbReference type="AlphaFoldDB" id="A0A2U0SB05"/>
<reference evidence="2 3" key="1">
    <citation type="submission" date="2018-05" db="EMBL/GenBank/DDBJ databases">
        <title>Description of Sphingomonas pokkalii sp nov, isolated from the rhizosphere of saline tolerant pokkali rice and its draft genome analysis.</title>
        <authorList>
            <person name="Menon R."/>
            <person name="Kumari S."/>
            <person name="Rameshkumar N."/>
        </authorList>
    </citation>
    <scope>NUCLEOTIDE SEQUENCE [LARGE SCALE GENOMIC DNA]</scope>
    <source>
        <strain evidence="2 3">L3B27</strain>
    </source>
</reference>
<protein>
    <submittedName>
        <fullName evidence="2">Necrosis and ethylene inducing protein</fullName>
    </submittedName>
</protein>
<comment type="caution">
    <text evidence="2">The sequence shown here is derived from an EMBL/GenBank/DDBJ whole genome shotgun (WGS) entry which is preliminary data.</text>
</comment>
<dbReference type="InterPro" id="IPR008701">
    <property type="entry name" value="NPP1"/>
</dbReference>
<organism evidence="2 3">
    <name type="scientific">Sphingomonas pokkalii</name>
    <dbReference type="NCBI Taxonomy" id="2175090"/>
    <lineage>
        <taxon>Bacteria</taxon>
        <taxon>Pseudomonadati</taxon>
        <taxon>Pseudomonadota</taxon>
        <taxon>Alphaproteobacteria</taxon>
        <taxon>Sphingomonadales</taxon>
        <taxon>Sphingomonadaceae</taxon>
        <taxon>Sphingomonas</taxon>
    </lineage>
</organism>
<dbReference type="PANTHER" id="PTHR33657:SF6">
    <property type="entry name" value="SECRETED PROTEIN"/>
    <property type="match status" value="1"/>
</dbReference>
<feature type="chain" id="PRO_5015557542" evidence="1">
    <location>
        <begin position="32"/>
        <end position="260"/>
    </location>
</feature>
<sequence length="260" mass="28430">MHHGWGFAMHWSVQFFMIAAASLSLASPAAADVLDHDKVQQIAAAASAVEFYYQPMIADGPDACNNYPAVDQWGNVNGGLNPSGAPDGHCRGTNGQVYSRMAEYYNKCAILYAYYFPKDQPPNYLGAFAGHRHDWESIVVWTEGCYVGAKIVKVNYSTHGKYSVNTNPPVFMGATGYLANGIHPKLTYHATYLGFADHVLDPTIDTGRTQPLISWDRLPAAAKNTLNTYDFGAADVPMKDGGAFWSNLQKAWASTDVHNP</sequence>
<feature type="signal peptide" evidence="1">
    <location>
        <begin position="1"/>
        <end position="31"/>
    </location>
</feature>
<dbReference type="PANTHER" id="PTHR33657">
    <property type="entry name" value="DOMAIN PROTEIN, PUTATIVE (AFU_ORTHOLOGUE AFUA_5G00600)-RELATED"/>
    <property type="match status" value="1"/>
</dbReference>
<keyword evidence="1" id="KW-0732">Signal</keyword>
<name>A0A2U0SB05_9SPHN</name>
<dbReference type="Proteomes" id="UP000245890">
    <property type="component" value="Unassembled WGS sequence"/>
</dbReference>
<proteinExistence type="predicted"/>
<keyword evidence="3" id="KW-1185">Reference proteome</keyword>
<dbReference type="PIRSF" id="PIRSF029958">
    <property type="entry name" value="Necrosis-inducing_protein"/>
    <property type="match status" value="1"/>
</dbReference>
<accession>A0A2U0SB05</accession>
<dbReference type="Pfam" id="PF05630">
    <property type="entry name" value="NPP1"/>
    <property type="match status" value="1"/>
</dbReference>
<evidence type="ECO:0000256" key="1">
    <source>
        <dbReference type="SAM" id="SignalP"/>
    </source>
</evidence>
<gene>
    <name evidence="2" type="ORF">DD559_03775</name>
</gene>
<dbReference type="OrthoDB" id="4274514at2"/>